<feature type="region of interest" description="Disordered" evidence="1">
    <location>
        <begin position="204"/>
        <end position="278"/>
    </location>
</feature>
<gene>
    <name evidence="2" type="ORF">W97_01737</name>
</gene>
<protein>
    <submittedName>
        <fullName evidence="2">Uncharacterized protein</fullName>
    </submittedName>
</protein>
<keyword evidence="3" id="KW-1185">Reference proteome</keyword>
<evidence type="ECO:0000313" key="2">
    <source>
        <dbReference type="EMBL" id="EON62514.1"/>
    </source>
</evidence>
<feature type="compositionally biased region" description="Acidic residues" evidence="1">
    <location>
        <begin position="224"/>
        <end position="243"/>
    </location>
</feature>
<dbReference type="OrthoDB" id="10400293at2759"/>
<sequence length="467" mass="52891">MLPKRSVTAKSLRGHTQAAQPPPSRHPTREEADLALFHGTELLGCRYPERECNRGLYETLEVMSKAHREQLAEMRRSRGIHAGLNGHGTGRGRIGRHAHGMSAAKPVYIEDDEDEGGFELSSDEDDVNLRFARELGSIEGVEEEDDVEVLLRDKHPLDGVFQEDESGSLVDEERGTHRRNARLAKAPISSSHYWAEDDLEGLSAEDDSYTNFGEGYSEPRSGEDDSEPAFDGDDLETPSEEDNSDSRFYEDMNTDDILRKGGPSTRGRARPAEAPIHRPRYIPRDERIDKVTGEVWHADCPDNFPFGETRFMENYIGYTFSRDLAAAEAREKETGERFNVSAAPPAEDISGEDLKAKTKEQEDSDLALYDILNQPRYRLPDLPKDAEAQHRKMEKEGVFDDKHLEALEKEWPATTSEKYSKFDAVYGPKIKELNDAAILDQTVRDKRKRKIYDRSPNPVKEARWAKA</sequence>
<reference evidence="3" key="1">
    <citation type="submission" date="2012-06" db="EMBL/GenBank/DDBJ databases">
        <title>The genome sequence of Coniosporium apollinis CBS 100218.</title>
        <authorList>
            <consortium name="The Broad Institute Genome Sequencing Platform"/>
            <person name="Cuomo C."/>
            <person name="Gorbushina A."/>
            <person name="Noack S."/>
            <person name="Walker B."/>
            <person name="Young S.K."/>
            <person name="Zeng Q."/>
            <person name="Gargeya S."/>
            <person name="Fitzgerald M."/>
            <person name="Haas B."/>
            <person name="Abouelleil A."/>
            <person name="Alvarado L."/>
            <person name="Arachchi H.M."/>
            <person name="Berlin A.M."/>
            <person name="Chapman S.B."/>
            <person name="Goldberg J."/>
            <person name="Griggs A."/>
            <person name="Gujja S."/>
            <person name="Hansen M."/>
            <person name="Howarth C."/>
            <person name="Imamovic A."/>
            <person name="Larimer J."/>
            <person name="McCowan C."/>
            <person name="Montmayeur A."/>
            <person name="Murphy C."/>
            <person name="Neiman D."/>
            <person name="Pearson M."/>
            <person name="Priest M."/>
            <person name="Roberts A."/>
            <person name="Saif S."/>
            <person name="Shea T."/>
            <person name="Sisk P."/>
            <person name="Sykes S."/>
            <person name="Wortman J."/>
            <person name="Nusbaum C."/>
            <person name="Birren B."/>
        </authorList>
    </citation>
    <scope>NUCLEOTIDE SEQUENCE [LARGE SCALE GENOMIC DNA]</scope>
    <source>
        <strain evidence="3">CBS 100218</strain>
    </source>
</reference>
<evidence type="ECO:0000256" key="1">
    <source>
        <dbReference type="SAM" id="MobiDB-lite"/>
    </source>
</evidence>
<evidence type="ECO:0000313" key="3">
    <source>
        <dbReference type="Proteomes" id="UP000016924"/>
    </source>
</evidence>
<dbReference type="AlphaFoldDB" id="R7YL16"/>
<dbReference type="Proteomes" id="UP000016924">
    <property type="component" value="Unassembled WGS sequence"/>
</dbReference>
<organism evidence="2 3">
    <name type="scientific">Coniosporium apollinis (strain CBS 100218)</name>
    <name type="common">Rock-inhabiting black yeast</name>
    <dbReference type="NCBI Taxonomy" id="1168221"/>
    <lineage>
        <taxon>Eukaryota</taxon>
        <taxon>Fungi</taxon>
        <taxon>Dikarya</taxon>
        <taxon>Ascomycota</taxon>
        <taxon>Pezizomycotina</taxon>
        <taxon>Dothideomycetes</taxon>
        <taxon>Dothideomycetes incertae sedis</taxon>
        <taxon>Coniosporium</taxon>
    </lineage>
</organism>
<dbReference type="HOGENOM" id="CLU_585274_0_0_1"/>
<feature type="region of interest" description="Disordered" evidence="1">
    <location>
        <begin position="1"/>
        <end position="29"/>
    </location>
</feature>
<dbReference type="GeneID" id="19899048"/>
<dbReference type="EMBL" id="JH767559">
    <property type="protein sequence ID" value="EON62514.1"/>
    <property type="molecule type" value="Genomic_DNA"/>
</dbReference>
<accession>R7YL16</accession>
<name>R7YL16_CONA1</name>
<dbReference type="RefSeq" id="XP_007777831.1">
    <property type="nucleotide sequence ID" value="XM_007779641.1"/>
</dbReference>
<proteinExistence type="predicted"/>
<feature type="region of interest" description="Disordered" evidence="1">
    <location>
        <begin position="160"/>
        <end position="183"/>
    </location>
</feature>